<protein>
    <submittedName>
        <fullName evidence="3">H-2 class I histocompatibility Q10 alpha chain-like protein</fullName>
    </submittedName>
</protein>
<dbReference type="SUPFAM" id="SSF48726">
    <property type="entry name" value="Immunoglobulin"/>
    <property type="match status" value="1"/>
</dbReference>
<dbReference type="Pfam" id="PF07654">
    <property type="entry name" value="C1-set"/>
    <property type="match status" value="1"/>
</dbReference>
<proteinExistence type="predicted"/>
<dbReference type="EMBL" id="QBIY01011149">
    <property type="protein sequence ID" value="RXN35049.1"/>
    <property type="molecule type" value="Genomic_DNA"/>
</dbReference>
<evidence type="ECO:0000313" key="3">
    <source>
        <dbReference type="EMBL" id="RXN35049.1"/>
    </source>
</evidence>
<evidence type="ECO:0000259" key="2">
    <source>
        <dbReference type="Pfam" id="PF07654"/>
    </source>
</evidence>
<dbReference type="InterPro" id="IPR003597">
    <property type="entry name" value="Ig_C1-set"/>
</dbReference>
<organism evidence="3 4">
    <name type="scientific">Labeo rohita</name>
    <name type="common">Indian major carp</name>
    <name type="synonym">Cyprinus rohita</name>
    <dbReference type="NCBI Taxonomy" id="84645"/>
    <lineage>
        <taxon>Eukaryota</taxon>
        <taxon>Metazoa</taxon>
        <taxon>Chordata</taxon>
        <taxon>Craniata</taxon>
        <taxon>Vertebrata</taxon>
        <taxon>Euteleostomi</taxon>
        <taxon>Actinopterygii</taxon>
        <taxon>Neopterygii</taxon>
        <taxon>Teleostei</taxon>
        <taxon>Ostariophysi</taxon>
        <taxon>Cypriniformes</taxon>
        <taxon>Cyprinidae</taxon>
        <taxon>Labeoninae</taxon>
        <taxon>Labeonini</taxon>
        <taxon>Labeo</taxon>
    </lineage>
</organism>
<dbReference type="InterPro" id="IPR036179">
    <property type="entry name" value="Ig-like_dom_sf"/>
</dbReference>
<dbReference type="InterPro" id="IPR013783">
    <property type="entry name" value="Ig-like_fold"/>
</dbReference>
<comment type="caution">
    <text evidence="3">The sequence shown here is derived from an EMBL/GenBank/DDBJ whole genome shotgun (WGS) entry which is preliminary data.</text>
</comment>
<evidence type="ECO:0000256" key="1">
    <source>
        <dbReference type="SAM" id="MobiDB-lite"/>
    </source>
</evidence>
<dbReference type="AlphaFoldDB" id="A0A498NTW0"/>
<sequence length="184" mass="20491">MQMEPELLKEIRPETHAGLAAALNDSSDEENTTDDSMEEVQTEELHETQSLCEPKETPAAAPTAARGEMDSITHSLPNFAKETEDKDQNSVTQNALQLALIQRSKSQNISMPNLVRPEVYSSVKMSVSSEQQVLVCLATDFHPKRVQMEIRRDQTPLPEEQLNSSGIRPNADGSFQLMKSLKIL</sequence>
<dbReference type="Gene3D" id="2.60.40.10">
    <property type="entry name" value="Immunoglobulins"/>
    <property type="match status" value="1"/>
</dbReference>
<evidence type="ECO:0000313" key="4">
    <source>
        <dbReference type="Proteomes" id="UP000290572"/>
    </source>
</evidence>
<feature type="region of interest" description="Disordered" evidence="1">
    <location>
        <begin position="1"/>
        <end position="68"/>
    </location>
</feature>
<gene>
    <name evidence="3" type="ORF">ROHU_003904</name>
</gene>
<feature type="compositionally biased region" description="Acidic residues" evidence="1">
    <location>
        <begin position="26"/>
        <end position="42"/>
    </location>
</feature>
<keyword evidence="4" id="KW-1185">Reference proteome</keyword>
<feature type="compositionally biased region" description="Basic and acidic residues" evidence="1">
    <location>
        <begin position="1"/>
        <end position="15"/>
    </location>
</feature>
<name>A0A498NTW0_LABRO</name>
<reference evidence="3 4" key="1">
    <citation type="submission" date="2018-03" db="EMBL/GenBank/DDBJ databases">
        <title>Draft genome sequence of Rohu Carp (Labeo rohita).</title>
        <authorList>
            <person name="Das P."/>
            <person name="Kushwaha B."/>
            <person name="Joshi C.G."/>
            <person name="Kumar D."/>
            <person name="Nagpure N.S."/>
            <person name="Sahoo L."/>
            <person name="Das S.P."/>
            <person name="Bit A."/>
            <person name="Patnaik S."/>
            <person name="Meher P.K."/>
            <person name="Jayasankar P."/>
            <person name="Koringa P.G."/>
            <person name="Patel N.V."/>
            <person name="Hinsu A.T."/>
            <person name="Kumar R."/>
            <person name="Pandey M."/>
            <person name="Agarwal S."/>
            <person name="Srivastava S."/>
            <person name="Singh M."/>
            <person name="Iquebal M.A."/>
            <person name="Jaiswal S."/>
            <person name="Angadi U.B."/>
            <person name="Kumar N."/>
            <person name="Raza M."/>
            <person name="Shah T.M."/>
            <person name="Rai A."/>
            <person name="Jena J.K."/>
        </authorList>
    </citation>
    <scope>NUCLEOTIDE SEQUENCE [LARGE SCALE GENOMIC DNA]</scope>
    <source>
        <strain evidence="3">DASCIFA01</strain>
        <tissue evidence="3">Testis</tissue>
    </source>
</reference>
<feature type="domain" description="Immunoglobulin C1-set" evidence="2">
    <location>
        <begin position="119"/>
        <end position="183"/>
    </location>
</feature>
<dbReference type="Proteomes" id="UP000290572">
    <property type="component" value="Unassembled WGS sequence"/>
</dbReference>
<accession>A0A498NTW0</accession>